<dbReference type="EMBL" id="JACIDN010000007">
    <property type="protein sequence ID" value="MBB3904427.1"/>
    <property type="molecule type" value="Genomic_DNA"/>
</dbReference>
<dbReference type="RefSeq" id="WP_183508246.1">
    <property type="nucleotide sequence ID" value="NZ_JACIDN010000007.1"/>
</dbReference>
<evidence type="ECO:0000256" key="1">
    <source>
        <dbReference type="ARBA" id="ARBA00011073"/>
    </source>
</evidence>
<dbReference type="PANTHER" id="PTHR43806">
    <property type="entry name" value="PEPTIDASE S8"/>
    <property type="match status" value="1"/>
</dbReference>
<feature type="compositionally biased region" description="Polar residues" evidence="7">
    <location>
        <begin position="582"/>
        <end position="611"/>
    </location>
</feature>
<dbReference type="PRINTS" id="PR00723">
    <property type="entry name" value="SUBTILISIN"/>
</dbReference>
<dbReference type="PROSITE" id="PS00137">
    <property type="entry name" value="SUBTILASE_HIS"/>
    <property type="match status" value="1"/>
</dbReference>
<feature type="chain" id="PRO_5031053861" evidence="8">
    <location>
        <begin position="30"/>
        <end position="611"/>
    </location>
</feature>
<sequence length="611" mass="61523">MAGRARDGLLVAWAALCTALVLAPLPADAQYRGTTGGYGGYGGRGGYGGGGLGGGGIGLGIGGAILGGVVGSMGRQPPQDVEEDDEPPPRRPGRVAEPPAPQRPPGERPQPVAEKPPRHRPPIARPSEPPVRIARPLRPAPTRTVKAPLHAVPARTAAKPPPRVPARVLPPSPAPVLAAQAEEPGIVPGEVLIELKPGGPSGALAQLARQQRLDAIESETFRLVPLTLHRYRIRDGRTVAAVVRALQADPQVASAQGNHVYSLVGDGAPALPFASAQYVVAKLHLDEAHRAATGRGVAIAVIDSGVDATHPALAGALTENWDAIAKAALPSAGGDAHGTAVAGIAGARAQLASAAPEARLVAIRAFTGGGAQKPGSQGTTIHVLRAIDRAAAAEARVVNMSFAGPADAKLSEFLAAGTAKGIVYVAAAGNAGPNALPLYPAADPNVIAVTATDAEDKLFPAANRGPHVFVAAPGVEVFVATPGGGYGFLSGTSMAAPQVAGIAAMMLQIRPDLTLATLRDALRKSAHDLGPAGIDPDFGAGTADARDALQTIGASFAPAMISDARPPLGAAKIDATEPAKRNSPNGASQALPETSVVPTLSATTTDDAPAK</sequence>
<gene>
    <name evidence="11" type="ORF">GGR33_003946</name>
</gene>
<comment type="caution">
    <text evidence="11">The sequence shown here is derived from an EMBL/GenBank/DDBJ whole genome shotgun (WGS) entry which is preliminary data.</text>
</comment>
<evidence type="ECO:0000259" key="9">
    <source>
        <dbReference type="Pfam" id="PF00082"/>
    </source>
</evidence>
<feature type="active site" description="Charge relay system" evidence="5">
    <location>
        <position position="303"/>
    </location>
</feature>
<feature type="signal peptide" evidence="8">
    <location>
        <begin position="1"/>
        <end position="29"/>
    </location>
</feature>
<dbReference type="Pfam" id="PF00082">
    <property type="entry name" value="Peptidase_S8"/>
    <property type="match status" value="1"/>
</dbReference>
<dbReference type="SUPFAM" id="SSF52743">
    <property type="entry name" value="Subtilisin-like"/>
    <property type="match status" value="1"/>
</dbReference>
<feature type="region of interest" description="Disordered" evidence="7">
    <location>
        <begin position="70"/>
        <end position="139"/>
    </location>
</feature>
<reference evidence="11 12" key="1">
    <citation type="submission" date="2020-08" db="EMBL/GenBank/DDBJ databases">
        <title>Genomic Encyclopedia of Type Strains, Phase IV (KMG-IV): sequencing the most valuable type-strain genomes for metagenomic binning, comparative biology and taxonomic classification.</title>
        <authorList>
            <person name="Goeker M."/>
        </authorList>
    </citation>
    <scope>NUCLEOTIDE SEQUENCE [LARGE SCALE GENOMIC DNA]</scope>
    <source>
        <strain evidence="11 12">DSM 24105</strain>
    </source>
</reference>
<proteinExistence type="inferred from homology"/>
<evidence type="ECO:0000256" key="7">
    <source>
        <dbReference type="SAM" id="MobiDB-lite"/>
    </source>
</evidence>
<dbReference type="PANTHER" id="PTHR43806:SF11">
    <property type="entry name" value="CEREVISIN-RELATED"/>
    <property type="match status" value="1"/>
</dbReference>
<dbReference type="InterPro" id="IPR015500">
    <property type="entry name" value="Peptidase_S8_subtilisin-rel"/>
</dbReference>
<feature type="domain" description="Peptidase S8/S53" evidence="9">
    <location>
        <begin position="294"/>
        <end position="541"/>
    </location>
</feature>
<organism evidence="11 12">
    <name type="scientific">Methylobacterium brachythecii</name>
    <dbReference type="NCBI Taxonomy" id="1176177"/>
    <lineage>
        <taxon>Bacteria</taxon>
        <taxon>Pseudomonadati</taxon>
        <taxon>Pseudomonadota</taxon>
        <taxon>Alphaproteobacteria</taxon>
        <taxon>Hyphomicrobiales</taxon>
        <taxon>Methylobacteriaceae</taxon>
        <taxon>Methylobacterium</taxon>
    </lineage>
</organism>
<comment type="similarity">
    <text evidence="1 5 6">Belongs to the peptidase S8 family.</text>
</comment>
<evidence type="ECO:0000256" key="5">
    <source>
        <dbReference type="PROSITE-ProRule" id="PRU01240"/>
    </source>
</evidence>
<dbReference type="Gene3D" id="3.40.50.200">
    <property type="entry name" value="Peptidase S8/S53 domain"/>
    <property type="match status" value="1"/>
</dbReference>
<name>A0A7W6AR91_9HYPH</name>
<feature type="active site" description="Charge relay system" evidence="5">
    <location>
        <position position="337"/>
    </location>
</feature>
<dbReference type="InterPro" id="IPR036852">
    <property type="entry name" value="Peptidase_S8/S53_dom_sf"/>
</dbReference>
<protein>
    <submittedName>
        <fullName evidence="11">Subtilisin family serine protease</fullName>
    </submittedName>
</protein>
<evidence type="ECO:0000256" key="2">
    <source>
        <dbReference type="ARBA" id="ARBA00022670"/>
    </source>
</evidence>
<dbReference type="InterPro" id="IPR022398">
    <property type="entry name" value="Peptidase_S8_His-AS"/>
</dbReference>
<keyword evidence="2 5" id="KW-0645">Protease</keyword>
<dbReference type="GO" id="GO:0004252">
    <property type="term" value="F:serine-type endopeptidase activity"/>
    <property type="evidence" value="ECO:0007669"/>
    <property type="project" value="UniProtKB-UniRule"/>
</dbReference>
<feature type="compositionally biased region" description="Pro residues" evidence="7">
    <location>
        <begin position="98"/>
        <end position="108"/>
    </location>
</feature>
<evidence type="ECO:0000256" key="4">
    <source>
        <dbReference type="ARBA" id="ARBA00022825"/>
    </source>
</evidence>
<dbReference type="InterPro" id="IPR054399">
    <property type="entry name" value="Fervidolysin-like_N_prodom"/>
</dbReference>
<feature type="domain" description="Fervidolysin-like N-terminal prodomain" evidence="10">
    <location>
        <begin position="177"/>
        <end position="258"/>
    </location>
</feature>
<dbReference type="Pfam" id="PF22148">
    <property type="entry name" value="Fervidolysin_NPro-like"/>
    <property type="match status" value="1"/>
</dbReference>
<evidence type="ECO:0000313" key="11">
    <source>
        <dbReference type="EMBL" id="MBB3904427.1"/>
    </source>
</evidence>
<evidence type="ECO:0000256" key="6">
    <source>
        <dbReference type="RuleBase" id="RU003355"/>
    </source>
</evidence>
<dbReference type="PROSITE" id="PS51892">
    <property type="entry name" value="SUBTILASE"/>
    <property type="match status" value="1"/>
</dbReference>
<dbReference type="PROSITE" id="PS00136">
    <property type="entry name" value="SUBTILASE_ASP"/>
    <property type="match status" value="1"/>
</dbReference>
<dbReference type="InterPro" id="IPR023827">
    <property type="entry name" value="Peptidase_S8_Asp-AS"/>
</dbReference>
<dbReference type="GO" id="GO:0006508">
    <property type="term" value="P:proteolysis"/>
    <property type="evidence" value="ECO:0007669"/>
    <property type="project" value="UniProtKB-KW"/>
</dbReference>
<evidence type="ECO:0000259" key="10">
    <source>
        <dbReference type="Pfam" id="PF22148"/>
    </source>
</evidence>
<dbReference type="InterPro" id="IPR000209">
    <property type="entry name" value="Peptidase_S8/S53_dom"/>
</dbReference>
<evidence type="ECO:0000313" key="12">
    <source>
        <dbReference type="Proteomes" id="UP000517759"/>
    </source>
</evidence>
<evidence type="ECO:0000256" key="8">
    <source>
        <dbReference type="SAM" id="SignalP"/>
    </source>
</evidence>
<dbReference type="AlphaFoldDB" id="A0A7W6AR91"/>
<dbReference type="Proteomes" id="UP000517759">
    <property type="component" value="Unassembled WGS sequence"/>
</dbReference>
<keyword evidence="8" id="KW-0732">Signal</keyword>
<dbReference type="InterPro" id="IPR050131">
    <property type="entry name" value="Peptidase_S8_subtilisin-like"/>
</dbReference>
<dbReference type="InterPro" id="IPR023828">
    <property type="entry name" value="Peptidase_S8_Ser-AS"/>
</dbReference>
<accession>A0A7W6AR91</accession>
<feature type="active site" description="Charge relay system" evidence="5">
    <location>
        <position position="493"/>
    </location>
</feature>
<keyword evidence="3 5" id="KW-0378">Hydrolase</keyword>
<keyword evidence="4 5" id="KW-0720">Serine protease</keyword>
<evidence type="ECO:0000256" key="3">
    <source>
        <dbReference type="ARBA" id="ARBA00022801"/>
    </source>
</evidence>
<feature type="region of interest" description="Disordered" evidence="7">
    <location>
        <begin position="568"/>
        <end position="611"/>
    </location>
</feature>
<dbReference type="PROSITE" id="PS00138">
    <property type="entry name" value="SUBTILASE_SER"/>
    <property type="match status" value="1"/>
</dbReference>